<evidence type="ECO:0000259" key="2">
    <source>
        <dbReference type="PROSITE" id="PS50405"/>
    </source>
</evidence>
<dbReference type="AlphaFoldDB" id="A0AAW0NRG7"/>
<dbReference type="InterPro" id="IPR010987">
    <property type="entry name" value="Glutathione-S-Trfase_C-like"/>
</dbReference>
<dbReference type="GO" id="GO:0016034">
    <property type="term" value="F:maleylacetoacetate isomerase activity"/>
    <property type="evidence" value="ECO:0007669"/>
    <property type="project" value="TreeGrafter"/>
</dbReference>
<evidence type="ECO:0000313" key="4">
    <source>
        <dbReference type="Proteomes" id="UP001460270"/>
    </source>
</evidence>
<dbReference type="GO" id="GO:0005739">
    <property type="term" value="C:mitochondrion"/>
    <property type="evidence" value="ECO:0007669"/>
    <property type="project" value="TreeGrafter"/>
</dbReference>
<feature type="domain" description="GST N-terminal" evidence="1">
    <location>
        <begin position="1"/>
        <end position="49"/>
    </location>
</feature>
<dbReference type="InterPro" id="IPR004045">
    <property type="entry name" value="Glutathione_S-Trfase_N"/>
</dbReference>
<dbReference type="EMBL" id="JBBPFD010000014">
    <property type="protein sequence ID" value="KAK7898609.1"/>
    <property type="molecule type" value="Genomic_DNA"/>
</dbReference>
<evidence type="ECO:0000313" key="3">
    <source>
        <dbReference type="EMBL" id="KAK7898609.1"/>
    </source>
</evidence>
<comment type="caution">
    <text evidence="3">The sequence shown here is derived from an EMBL/GenBank/DDBJ whole genome shotgun (WGS) entry which is preliminary data.</text>
</comment>
<gene>
    <name evidence="3" type="ORF">WMY93_019462</name>
</gene>
<evidence type="ECO:0000259" key="1">
    <source>
        <dbReference type="PROSITE" id="PS50404"/>
    </source>
</evidence>
<organism evidence="3 4">
    <name type="scientific">Mugilogobius chulae</name>
    <name type="common">yellowstripe goby</name>
    <dbReference type="NCBI Taxonomy" id="88201"/>
    <lineage>
        <taxon>Eukaryota</taxon>
        <taxon>Metazoa</taxon>
        <taxon>Chordata</taxon>
        <taxon>Craniata</taxon>
        <taxon>Vertebrata</taxon>
        <taxon>Euteleostomi</taxon>
        <taxon>Actinopterygii</taxon>
        <taxon>Neopterygii</taxon>
        <taxon>Teleostei</taxon>
        <taxon>Neoteleostei</taxon>
        <taxon>Acanthomorphata</taxon>
        <taxon>Gobiaria</taxon>
        <taxon>Gobiiformes</taxon>
        <taxon>Gobioidei</taxon>
        <taxon>Gobiidae</taxon>
        <taxon>Gobionellinae</taxon>
        <taxon>Mugilogobius</taxon>
    </lineage>
</organism>
<dbReference type="InterPro" id="IPR004046">
    <property type="entry name" value="GST_C"/>
</dbReference>
<dbReference type="Proteomes" id="UP001460270">
    <property type="component" value="Unassembled WGS sequence"/>
</dbReference>
<keyword evidence="4" id="KW-1185">Reference proteome</keyword>
<accession>A0AAW0NRG7</accession>
<feature type="domain" description="GST C-terminal" evidence="2">
    <location>
        <begin position="56"/>
        <end position="190"/>
    </location>
</feature>
<name>A0AAW0NRG7_9GOBI</name>
<dbReference type="SUPFAM" id="SSF47616">
    <property type="entry name" value="GST C-terminal domain-like"/>
    <property type="match status" value="1"/>
</dbReference>
<dbReference type="CDD" id="cd00299">
    <property type="entry name" value="GST_C_family"/>
    <property type="match status" value="1"/>
</dbReference>
<dbReference type="Pfam" id="PF14497">
    <property type="entry name" value="GST_C_3"/>
    <property type="match status" value="1"/>
</dbReference>
<dbReference type="PANTHER" id="PTHR42673">
    <property type="entry name" value="MALEYLACETOACETATE ISOMERASE"/>
    <property type="match status" value="1"/>
</dbReference>
<dbReference type="InterPro" id="IPR036282">
    <property type="entry name" value="Glutathione-S-Trfase_C_sf"/>
</dbReference>
<dbReference type="Gene3D" id="1.20.1050.10">
    <property type="match status" value="1"/>
</dbReference>
<reference evidence="4" key="1">
    <citation type="submission" date="2024-04" db="EMBL/GenBank/DDBJ databases">
        <title>Salinicola lusitanus LLJ914,a marine bacterium isolated from the Okinawa Trough.</title>
        <authorList>
            <person name="Li J."/>
        </authorList>
    </citation>
    <scope>NUCLEOTIDE SEQUENCE [LARGE SCALE GENOMIC DNA]</scope>
</reference>
<dbReference type="GO" id="GO:0006559">
    <property type="term" value="P:L-phenylalanine catabolic process"/>
    <property type="evidence" value="ECO:0007669"/>
    <property type="project" value="TreeGrafter"/>
</dbReference>
<evidence type="ECO:0008006" key="5">
    <source>
        <dbReference type="Google" id="ProtNLM"/>
    </source>
</evidence>
<proteinExistence type="predicted"/>
<sequence length="190" mass="21580">MLCNVHEQLGCVYCSFVLPQLPTFKHGENIVNDSYAVCLYIENQFKSQGNKLIPDTAAELALTYQRMFEGLALNDKINAVIYYEYYVPEAERLDSALKRNKDELASELKLWEGYLEKLGPGSCLAGQQFSLADVTVFPAVANLFRYGLLADRYPKLAQYHALLKDRPSIKASWPPHWLENPKGQDTLKDV</sequence>
<dbReference type="PROSITE" id="PS50405">
    <property type="entry name" value="GST_CTER"/>
    <property type="match status" value="1"/>
</dbReference>
<dbReference type="GO" id="GO:0004364">
    <property type="term" value="F:glutathione transferase activity"/>
    <property type="evidence" value="ECO:0007669"/>
    <property type="project" value="TreeGrafter"/>
</dbReference>
<dbReference type="FunFam" id="1.20.1050.10:FF:000046">
    <property type="entry name" value="Glutathione S-transferase rho"/>
    <property type="match status" value="1"/>
</dbReference>
<dbReference type="PANTHER" id="PTHR42673:SF4">
    <property type="entry name" value="MALEYLACETOACETATE ISOMERASE"/>
    <property type="match status" value="1"/>
</dbReference>
<dbReference type="GO" id="GO:0006749">
    <property type="term" value="P:glutathione metabolic process"/>
    <property type="evidence" value="ECO:0007669"/>
    <property type="project" value="TreeGrafter"/>
</dbReference>
<protein>
    <recommendedName>
        <fullName evidence="5">Glutathione S-transferase</fullName>
    </recommendedName>
</protein>
<dbReference type="PROSITE" id="PS50404">
    <property type="entry name" value="GST_NTER"/>
    <property type="match status" value="1"/>
</dbReference>